<dbReference type="Proteomes" id="UP000050509">
    <property type="component" value="Unassembled WGS sequence"/>
</dbReference>
<dbReference type="PANTHER" id="PTHR22953:SF153">
    <property type="entry name" value="PURPLE ACID PHOSPHATASE"/>
    <property type="match status" value="1"/>
</dbReference>
<dbReference type="GO" id="GO:0003993">
    <property type="term" value="F:acid phosphatase activity"/>
    <property type="evidence" value="ECO:0007669"/>
    <property type="project" value="InterPro"/>
</dbReference>
<dbReference type="InterPro" id="IPR029052">
    <property type="entry name" value="Metallo-depent_PP-like"/>
</dbReference>
<proteinExistence type="predicted"/>
<evidence type="ECO:0000313" key="4">
    <source>
        <dbReference type="Proteomes" id="UP000050509"/>
    </source>
</evidence>
<dbReference type="InterPro" id="IPR004843">
    <property type="entry name" value="Calcineurin-like_PHP"/>
</dbReference>
<name>A0A0N8PT62_9CHLR</name>
<keyword evidence="1" id="KW-0732">Signal</keyword>
<sequence>MTPAAGATAVALPTAAVMRATAVASTRAPTQMPLPTHAPTLTPLPPDAVLVGAGDIANCDPAGAEATARLLDHIDGTVVTLGDHAYPNGTAADFERCYEPTWGRHNVRTRPSPGNHDYLTDNARPYFATFGVNAGPAGRGYYSYNLGAWHIVSLNSQIASSLDSEQATWLRADLAANQATCTLAYWHVAVFSSGVVHGNNDTMKSIWNILTEAGTDVVLTAHEHTYERFAPQNSSAIADPNGIRQFVVGTGGAGLYAFGSIQPNSETRNNQAYGVLKLTLHVDSYNWEFVPVAGSTFRDTGSAPCIRATANS</sequence>
<dbReference type="PANTHER" id="PTHR22953">
    <property type="entry name" value="ACID PHOSPHATASE RELATED"/>
    <property type="match status" value="1"/>
</dbReference>
<evidence type="ECO:0000259" key="2">
    <source>
        <dbReference type="Pfam" id="PF00149"/>
    </source>
</evidence>
<evidence type="ECO:0000313" key="3">
    <source>
        <dbReference type="EMBL" id="KPV54637.1"/>
    </source>
</evidence>
<dbReference type="AlphaFoldDB" id="A0A0N8PT62"/>
<dbReference type="SUPFAM" id="SSF56300">
    <property type="entry name" value="Metallo-dependent phosphatases"/>
    <property type="match status" value="1"/>
</dbReference>
<keyword evidence="4" id="KW-1185">Reference proteome</keyword>
<evidence type="ECO:0000256" key="1">
    <source>
        <dbReference type="ARBA" id="ARBA00022729"/>
    </source>
</evidence>
<organism evidence="3 4">
    <name type="scientific">Kouleothrix aurantiaca</name>
    <dbReference type="NCBI Taxonomy" id="186479"/>
    <lineage>
        <taxon>Bacteria</taxon>
        <taxon>Bacillati</taxon>
        <taxon>Chloroflexota</taxon>
        <taxon>Chloroflexia</taxon>
        <taxon>Chloroflexales</taxon>
        <taxon>Roseiflexineae</taxon>
        <taxon>Roseiflexaceae</taxon>
        <taxon>Kouleothrix</taxon>
    </lineage>
</organism>
<dbReference type="EMBL" id="LJCR01000029">
    <property type="protein sequence ID" value="KPV54637.1"/>
    <property type="molecule type" value="Genomic_DNA"/>
</dbReference>
<dbReference type="InterPro" id="IPR039331">
    <property type="entry name" value="PAPs-like"/>
</dbReference>
<dbReference type="Gene3D" id="3.60.21.10">
    <property type="match status" value="1"/>
</dbReference>
<dbReference type="PATRIC" id="fig|186479.3.peg.5993"/>
<accession>A0A0N8PT62</accession>
<reference evidence="3 4" key="1">
    <citation type="submission" date="2015-09" db="EMBL/GenBank/DDBJ databases">
        <title>Draft genome sequence of Kouleothrix aurantiaca JCM 19913.</title>
        <authorList>
            <person name="Hemp J."/>
        </authorList>
    </citation>
    <scope>NUCLEOTIDE SEQUENCE [LARGE SCALE GENOMIC DNA]</scope>
    <source>
        <strain evidence="3 4">COM-B</strain>
    </source>
</reference>
<feature type="domain" description="Calcineurin-like phosphoesterase" evidence="2">
    <location>
        <begin position="54"/>
        <end position="226"/>
    </location>
</feature>
<dbReference type="Pfam" id="PF00149">
    <property type="entry name" value="Metallophos"/>
    <property type="match status" value="1"/>
</dbReference>
<protein>
    <recommendedName>
        <fullName evidence="2">Calcineurin-like phosphoesterase domain-containing protein</fullName>
    </recommendedName>
</protein>
<gene>
    <name evidence="3" type="ORF">SE17_02535</name>
</gene>
<comment type="caution">
    <text evidence="3">The sequence shown here is derived from an EMBL/GenBank/DDBJ whole genome shotgun (WGS) entry which is preliminary data.</text>
</comment>